<evidence type="ECO:0000313" key="2">
    <source>
        <dbReference type="EMBL" id="SHK63874.1"/>
    </source>
</evidence>
<dbReference type="RefSeq" id="WP_072874604.1">
    <property type="nucleotide sequence ID" value="NZ_FRAF01000018.1"/>
</dbReference>
<reference evidence="3" key="1">
    <citation type="submission" date="2016-11" db="EMBL/GenBank/DDBJ databases">
        <authorList>
            <person name="Varghese N."/>
            <person name="Submissions S."/>
        </authorList>
    </citation>
    <scope>NUCLEOTIDE SEQUENCE [LARGE SCALE GENOMIC DNA]</scope>
    <source>
        <strain evidence="3">USBA-503</strain>
    </source>
</reference>
<feature type="transmembrane region" description="Helical" evidence="1">
    <location>
        <begin position="45"/>
        <end position="64"/>
    </location>
</feature>
<dbReference type="Proteomes" id="UP000184016">
    <property type="component" value="Unassembled WGS sequence"/>
</dbReference>
<evidence type="ECO:0000256" key="1">
    <source>
        <dbReference type="SAM" id="Phobius"/>
    </source>
</evidence>
<dbReference type="AlphaFoldDB" id="A0A1M6U3Z5"/>
<proteinExistence type="predicted"/>
<organism evidence="2 3">
    <name type="scientific">Alicyclobacillus tolerans</name>
    <dbReference type="NCBI Taxonomy" id="90970"/>
    <lineage>
        <taxon>Bacteria</taxon>
        <taxon>Bacillati</taxon>
        <taxon>Bacillota</taxon>
        <taxon>Bacilli</taxon>
        <taxon>Bacillales</taxon>
        <taxon>Alicyclobacillaceae</taxon>
        <taxon>Alicyclobacillus</taxon>
    </lineage>
</organism>
<protein>
    <submittedName>
        <fullName evidence="2">Uncharacterized protein</fullName>
    </submittedName>
</protein>
<feature type="transmembrane region" description="Helical" evidence="1">
    <location>
        <begin position="15"/>
        <end position="33"/>
    </location>
</feature>
<gene>
    <name evidence="2" type="ORF">SAMN05443507_11851</name>
</gene>
<dbReference type="OrthoDB" id="2377062at2"/>
<dbReference type="EMBL" id="FRAF01000018">
    <property type="protein sequence ID" value="SHK63874.1"/>
    <property type="molecule type" value="Genomic_DNA"/>
</dbReference>
<evidence type="ECO:0000313" key="3">
    <source>
        <dbReference type="Proteomes" id="UP000184016"/>
    </source>
</evidence>
<keyword evidence="1" id="KW-0812">Transmembrane</keyword>
<keyword evidence="1" id="KW-1133">Transmembrane helix</keyword>
<accession>A0A1M6U3Z5</accession>
<name>A0A1M6U3Z5_9BACL</name>
<sequence length="101" mass="11542">MWRKTTNVVNGRRKALYYGCAAIALAAYGLPRIPRLQHGLPGTFSFLWIATITLVLAANIYFLVGADKERSMMLEVRQILPSRIKQRKDIQELPKRVRSRG</sequence>
<keyword evidence="3" id="KW-1185">Reference proteome</keyword>
<keyword evidence="1" id="KW-0472">Membrane</keyword>